<dbReference type="PANTHER" id="PTHR46333:SF2">
    <property type="entry name" value="CYTOKINESIS PROTEIN 3"/>
    <property type="match status" value="1"/>
</dbReference>
<evidence type="ECO:0000256" key="2">
    <source>
        <dbReference type="SAM" id="MobiDB-lite"/>
    </source>
</evidence>
<feature type="region of interest" description="Disordered" evidence="2">
    <location>
        <begin position="38"/>
        <end position="61"/>
    </location>
</feature>
<keyword evidence="3" id="KW-0732">Signal</keyword>
<dbReference type="GO" id="GO:0005737">
    <property type="term" value="C:cytoplasm"/>
    <property type="evidence" value="ECO:0007669"/>
    <property type="project" value="TreeGrafter"/>
</dbReference>
<dbReference type="Proteomes" id="UP000295711">
    <property type="component" value="Unassembled WGS sequence"/>
</dbReference>
<dbReference type="NCBIfam" id="TIGR02543">
    <property type="entry name" value="List_Bact_rpt"/>
    <property type="match status" value="1"/>
</dbReference>
<comment type="subcellular location">
    <subcellularLocation>
        <location evidence="1">Cell envelope</location>
    </subcellularLocation>
</comment>
<evidence type="ECO:0000313" key="6">
    <source>
        <dbReference type="Proteomes" id="UP000295711"/>
    </source>
</evidence>
<evidence type="ECO:0000259" key="4">
    <source>
        <dbReference type="SMART" id="SM00460"/>
    </source>
</evidence>
<feature type="signal peptide" evidence="3">
    <location>
        <begin position="1"/>
        <end position="28"/>
    </location>
</feature>
<protein>
    <submittedName>
        <fullName evidence="5">Putative repeat protein (TIGR02543 family)</fullName>
    </submittedName>
</protein>
<dbReference type="Gene3D" id="2.60.40.4270">
    <property type="entry name" value="Listeria-Bacteroides repeat domain"/>
    <property type="match status" value="2"/>
</dbReference>
<feature type="non-terminal residue" evidence="5">
    <location>
        <position position="670"/>
    </location>
</feature>
<evidence type="ECO:0000256" key="1">
    <source>
        <dbReference type="ARBA" id="ARBA00004196"/>
    </source>
</evidence>
<dbReference type="AlphaFoldDB" id="A0A4R2L7P8"/>
<reference evidence="5 6" key="1">
    <citation type="submission" date="2019-03" db="EMBL/GenBank/DDBJ databases">
        <title>Genomic Encyclopedia of Type Strains, Phase IV (KMG-IV): sequencing the most valuable type-strain genomes for metagenomic binning, comparative biology and taxonomic classification.</title>
        <authorList>
            <person name="Goeker M."/>
        </authorList>
    </citation>
    <scope>NUCLEOTIDE SEQUENCE [LARGE SCALE GENOMIC DNA]</scope>
    <source>
        <strain evidence="5 6">DSM 28559</strain>
    </source>
</reference>
<dbReference type="InterPro" id="IPR038765">
    <property type="entry name" value="Papain-like_cys_pep_sf"/>
</dbReference>
<dbReference type="SMART" id="SM00460">
    <property type="entry name" value="TGc"/>
    <property type="match status" value="1"/>
</dbReference>
<name>A0A4R2L7P8_9FIRM</name>
<feature type="compositionally biased region" description="Acidic residues" evidence="2">
    <location>
        <begin position="52"/>
        <end position="61"/>
    </location>
</feature>
<dbReference type="Pfam" id="PF01841">
    <property type="entry name" value="Transglut_core"/>
    <property type="match status" value="1"/>
</dbReference>
<dbReference type="InterPro" id="IPR052557">
    <property type="entry name" value="CAP/Cytokinesis_protein"/>
</dbReference>
<evidence type="ECO:0000256" key="3">
    <source>
        <dbReference type="SAM" id="SignalP"/>
    </source>
</evidence>
<dbReference type="GO" id="GO:0030313">
    <property type="term" value="C:cell envelope"/>
    <property type="evidence" value="ECO:0007669"/>
    <property type="project" value="UniProtKB-SubCell"/>
</dbReference>
<feature type="domain" description="Transglutaminase-like" evidence="4">
    <location>
        <begin position="259"/>
        <end position="311"/>
    </location>
</feature>
<dbReference type="OrthoDB" id="9788327at2"/>
<feature type="chain" id="PRO_5020825992" evidence="3">
    <location>
        <begin position="29"/>
        <end position="670"/>
    </location>
</feature>
<evidence type="ECO:0000313" key="5">
    <source>
        <dbReference type="EMBL" id="TCO81361.1"/>
    </source>
</evidence>
<dbReference type="RefSeq" id="WP_132094480.1">
    <property type="nucleotide sequence ID" value="NZ_SLXA01000030.1"/>
</dbReference>
<dbReference type="InterPro" id="IPR013378">
    <property type="entry name" value="InlB-like_B-rpt"/>
</dbReference>
<organism evidence="5 6">
    <name type="scientific">Frisingicoccus caecimuris</name>
    <dbReference type="NCBI Taxonomy" id="1796636"/>
    <lineage>
        <taxon>Bacteria</taxon>
        <taxon>Bacillati</taxon>
        <taxon>Bacillota</taxon>
        <taxon>Clostridia</taxon>
        <taxon>Lachnospirales</taxon>
        <taxon>Lachnospiraceae</taxon>
        <taxon>Frisingicoccus</taxon>
    </lineage>
</organism>
<dbReference type="Gene3D" id="3.10.620.30">
    <property type="match status" value="1"/>
</dbReference>
<proteinExistence type="predicted"/>
<dbReference type="EMBL" id="SLXA01000030">
    <property type="protein sequence ID" value="TCO81361.1"/>
    <property type="molecule type" value="Genomic_DNA"/>
</dbReference>
<accession>A0A4R2L7P8</accession>
<keyword evidence="6" id="KW-1185">Reference proteome</keyword>
<dbReference type="InterPro" id="IPR002931">
    <property type="entry name" value="Transglutaminase-like"/>
</dbReference>
<comment type="caution">
    <text evidence="5">The sequence shown here is derived from an EMBL/GenBank/DDBJ whole genome shotgun (WGS) entry which is preliminary data.</text>
</comment>
<sequence>MKKIKFLKGSICLVVSLCFALSSISVLAEEELPIAAMDIETSESSENSGTLTEDETVETEDSLTEEFFGEDIEPSETLPETEIFSEKANHADDVVMTVEETEALSISVDYTEGISCGQEIIFTVNASGGSGNYKYRPAGLMTVEDGQLVSVYDVSYGNNGSYRKNNEFGFTFYASGTYYIRFSVMDMTTFETKTTGLYEYTLNIQDASYPSVMQIVKTVAAQCRNECATDFEKALWLHDWILDKGDYDYSYSYCSAEGILARGKGTCESYHRAYVLLLNEVGIETGRITGNGHVWTAVKMDGEWYQIDTTWDDGGEQMKGTIYEHMYFGVTDEIIGLVHTDHQLAVPGYESTTLENNYFIKTGQVKQWSDSFVDTIKQNLENGETKFVLNVNSSMPDNYKNVIYNLVAYELSKTDWDGKDLDISYTDDCFTCEVKAVSDDETVTYYVTYDANGGELPISNGGGEAYTTYRVCERVGDKHTIDLDSYYRPKRFYKVTYHGNGQGAKTFEFQNYFKFLGWNTRKDGSGKTYKAGDVYSENKDITLYAQWSTEYFSDRYVERPGYVFKGWYTQKQGGKKVTSKTVIKGDTDVYAQWEPGKFLLDAKQIFVDIGDIKTITASVTSGQEDFDVSCTWDGGTQDRQIIHADRYLNTVSVQGLHEGEANVYVSIKNS</sequence>
<gene>
    <name evidence="5" type="ORF">EV212_1301</name>
</gene>
<dbReference type="PANTHER" id="PTHR46333">
    <property type="entry name" value="CYTOKINESIS PROTEIN 3"/>
    <property type="match status" value="1"/>
</dbReference>
<dbReference type="SUPFAM" id="SSF54001">
    <property type="entry name" value="Cysteine proteinases"/>
    <property type="match status" value="1"/>
</dbReference>
<dbReference type="InterPro" id="IPR042229">
    <property type="entry name" value="Listeria/Bacterioides_rpt_sf"/>
</dbReference>
<dbReference type="Pfam" id="PF09479">
    <property type="entry name" value="Flg_new"/>
    <property type="match status" value="2"/>
</dbReference>